<keyword evidence="1" id="KW-0472">Membrane</keyword>
<evidence type="ECO:0000313" key="3">
    <source>
        <dbReference type="Proteomes" id="UP000887568"/>
    </source>
</evidence>
<evidence type="ECO:0000313" key="2">
    <source>
        <dbReference type="EnsemblMetazoa" id="XP_038067100.1"/>
    </source>
</evidence>
<dbReference type="AlphaFoldDB" id="A0A914ASR5"/>
<dbReference type="GeneID" id="119737082"/>
<dbReference type="EnsemblMetazoa" id="XM_038211172.1">
    <property type="protein sequence ID" value="XP_038067100.1"/>
    <property type="gene ID" value="LOC119737082"/>
</dbReference>
<reference evidence="2" key="1">
    <citation type="submission" date="2022-11" db="UniProtKB">
        <authorList>
            <consortium name="EnsemblMetazoa"/>
        </authorList>
    </citation>
    <scope>IDENTIFICATION</scope>
</reference>
<feature type="transmembrane region" description="Helical" evidence="1">
    <location>
        <begin position="87"/>
        <end position="104"/>
    </location>
</feature>
<feature type="transmembrane region" description="Helical" evidence="1">
    <location>
        <begin position="148"/>
        <end position="168"/>
    </location>
</feature>
<sequence>MESDLTNWGDFLVFGAFLFFLGIGWTFSRCYRDFYKGCESVNARNEIMEALFVRSSAEALVILSFSGLVLLIGLLRGTDPALEGNKWSIWFAWLPFSAYAACRLAEDRWSRVWRRISRLCLAGTFLCQFVALSAHMHRFPDGTDRTMYEPQCLTVLVAAGITITEVVVPVKERMRWVRCGCTMVQGTWYVQVGFTLCVSGREWQREDNVTLTVALIFLWHCALSTLIVHFVRKTVKSALCAEPYIEGELESCDEDYDIVNVFDDEPDAADIDDISDDIQKYKT</sequence>
<dbReference type="OrthoDB" id="9987836at2759"/>
<evidence type="ECO:0000256" key="1">
    <source>
        <dbReference type="SAM" id="Phobius"/>
    </source>
</evidence>
<protein>
    <submittedName>
        <fullName evidence="2">Uncharacterized protein</fullName>
    </submittedName>
</protein>
<name>A0A914ASR5_PATMI</name>
<accession>A0A914ASR5</accession>
<feature type="transmembrane region" description="Helical" evidence="1">
    <location>
        <begin position="12"/>
        <end position="31"/>
    </location>
</feature>
<dbReference type="PANTHER" id="PTHR16007:SF15">
    <property type="entry name" value="TRANSMEMBRANE PROTEIN 45B"/>
    <property type="match status" value="1"/>
</dbReference>
<dbReference type="RefSeq" id="XP_038067100.1">
    <property type="nucleotide sequence ID" value="XM_038211172.1"/>
</dbReference>
<proteinExistence type="predicted"/>
<keyword evidence="3" id="KW-1185">Reference proteome</keyword>
<dbReference type="PANTHER" id="PTHR16007">
    <property type="entry name" value="EPIDIDYMAL MEMBRANE PROTEIN E9-RELATED"/>
    <property type="match status" value="1"/>
</dbReference>
<feature type="transmembrane region" description="Helical" evidence="1">
    <location>
        <begin position="209"/>
        <end position="231"/>
    </location>
</feature>
<feature type="transmembrane region" description="Helical" evidence="1">
    <location>
        <begin position="51"/>
        <end position="75"/>
    </location>
</feature>
<dbReference type="OMA" id="IFLWHCA"/>
<keyword evidence="1" id="KW-0812">Transmembrane</keyword>
<feature type="transmembrane region" description="Helical" evidence="1">
    <location>
        <begin position="116"/>
        <end position="136"/>
    </location>
</feature>
<dbReference type="InterPro" id="IPR042127">
    <property type="entry name" value="TMEM45"/>
</dbReference>
<keyword evidence="1" id="KW-1133">Transmembrane helix</keyword>
<dbReference type="Proteomes" id="UP000887568">
    <property type="component" value="Unplaced"/>
</dbReference>
<organism evidence="2 3">
    <name type="scientific">Patiria miniata</name>
    <name type="common">Bat star</name>
    <name type="synonym">Asterina miniata</name>
    <dbReference type="NCBI Taxonomy" id="46514"/>
    <lineage>
        <taxon>Eukaryota</taxon>
        <taxon>Metazoa</taxon>
        <taxon>Echinodermata</taxon>
        <taxon>Eleutherozoa</taxon>
        <taxon>Asterozoa</taxon>
        <taxon>Asteroidea</taxon>
        <taxon>Valvatacea</taxon>
        <taxon>Valvatida</taxon>
        <taxon>Asterinidae</taxon>
        <taxon>Patiria</taxon>
    </lineage>
</organism>